<accession>A0A4Y7TWD9</accession>
<dbReference type="GO" id="GO:0003924">
    <property type="term" value="F:GTPase activity"/>
    <property type="evidence" value="ECO:0007669"/>
    <property type="project" value="InterPro"/>
</dbReference>
<dbReference type="InterPro" id="IPR027417">
    <property type="entry name" value="P-loop_NTPase"/>
</dbReference>
<dbReference type="NCBIfam" id="TIGR00231">
    <property type="entry name" value="small_GTP"/>
    <property type="match status" value="1"/>
</dbReference>
<protein>
    <submittedName>
        <fullName evidence="6">GTP-binding protein rho5</fullName>
    </submittedName>
</protein>
<dbReference type="PROSITE" id="PS51421">
    <property type="entry name" value="RAS"/>
    <property type="match status" value="1"/>
</dbReference>
<keyword evidence="7" id="KW-1185">Reference proteome</keyword>
<proteinExistence type="predicted"/>
<dbReference type="AlphaFoldDB" id="A0A4Y7TWD9"/>
<dbReference type="Gene3D" id="3.40.50.300">
    <property type="entry name" value="P-loop containing nucleotide triphosphate hydrolases"/>
    <property type="match status" value="1"/>
</dbReference>
<organism evidence="6 7">
    <name type="scientific">Coprinellus micaceus</name>
    <name type="common">Glistening ink-cap mushroom</name>
    <name type="synonym">Coprinus micaceus</name>
    <dbReference type="NCBI Taxonomy" id="71717"/>
    <lineage>
        <taxon>Eukaryota</taxon>
        <taxon>Fungi</taxon>
        <taxon>Dikarya</taxon>
        <taxon>Basidiomycota</taxon>
        <taxon>Agaricomycotina</taxon>
        <taxon>Agaricomycetes</taxon>
        <taxon>Agaricomycetidae</taxon>
        <taxon>Agaricales</taxon>
        <taxon>Agaricineae</taxon>
        <taxon>Psathyrellaceae</taxon>
        <taxon>Coprinellus</taxon>
    </lineage>
</organism>
<evidence type="ECO:0000313" key="6">
    <source>
        <dbReference type="EMBL" id="TEB38467.1"/>
    </source>
</evidence>
<dbReference type="InterPro" id="IPR003578">
    <property type="entry name" value="Small_GTPase_Rho"/>
</dbReference>
<dbReference type="OrthoDB" id="8830751at2759"/>
<dbReference type="GO" id="GO:0005525">
    <property type="term" value="F:GTP binding"/>
    <property type="evidence" value="ECO:0007669"/>
    <property type="project" value="UniProtKB-KW"/>
</dbReference>
<dbReference type="InterPro" id="IPR001806">
    <property type="entry name" value="Small_GTPase"/>
</dbReference>
<keyword evidence="2" id="KW-0488">Methylation</keyword>
<dbReference type="Pfam" id="PF00071">
    <property type="entry name" value="Ras"/>
    <property type="match status" value="1"/>
</dbReference>
<dbReference type="PROSITE" id="PS51420">
    <property type="entry name" value="RHO"/>
    <property type="match status" value="1"/>
</dbReference>
<dbReference type="SMART" id="SM00174">
    <property type="entry name" value="RHO"/>
    <property type="match status" value="1"/>
</dbReference>
<evidence type="ECO:0000256" key="1">
    <source>
        <dbReference type="ARBA" id="ARBA00004370"/>
    </source>
</evidence>
<dbReference type="FunFam" id="3.40.50.300:FF:002060">
    <property type="entry name" value="Rho family GTPase"/>
    <property type="match status" value="1"/>
</dbReference>
<evidence type="ECO:0000313" key="7">
    <source>
        <dbReference type="Proteomes" id="UP000298030"/>
    </source>
</evidence>
<dbReference type="SMART" id="SM00173">
    <property type="entry name" value="RAS"/>
    <property type="match status" value="1"/>
</dbReference>
<name>A0A4Y7TWD9_COPMI</name>
<dbReference type="STRING" id="71717.A0A4Y7TWD9"/>
<keyword evidence="4" id="KW-0342">GTP-binding</keyword>
<evidence type="ECO:0000256" key="4">
    <source>
        <dbReference type="ARBA" id="ARBA00023134"/>
    </source>
</evidence>
<keyword evidence="3" id="KW-0547">Nucleotide-binding</keyword>
<evidence type="ECO:0000256" key="5">
    <source>
        <dbReference type="ARBA" id="ARBA00023136"/>
    </source>
</evidence>
<comment type="subcellular location">
    <subcellularLocation>
        <location evidence="1">Membrane</location>
    </subcellularLocation>
</comment>
<dbReference type="SUPFAM" id="SSF52540">
    <property type="entry name" value="P-loop containing nucleoside triphosphate hydrolases"/>
    <property type="match status" value="1"/>
</dbReference>
<sequence length="203" mass="22437">MTSSKEQDQWGVTLIGDGATGKTSLVIQFAIGQFPEFYVPVVAENYVGEVHVGDNDQVQGESVNLCIWDTPGQEDYPRLRPLAYANAHITLICFAIDDRISFENIKEKWNEEARYERPGLPILVVGCKQELRDDPTLTATGQLIDWKEGSAMSQKIGAAGYLESSAKTGKGVSDVFQVAAQQILLHQSQLKGEKGRKHRCVIL</sequence>
<dbReference type="CDD" id="cd00157">
    <property type="entry name" value="Rho"/>
    <property type="match status" value="1"/>
</dbReference>
<dbReference type="SMART" id="SM00175">
    <property type="entry name" value="RAB"/>
    <property type="match status" value="1"/>
</dbReference>
<comment type="caution">
    <text evidence="6">The sequence shown here is derived from an EMBL/GenBank/DDBJ whole genome shotgun (WGS) entry which is preliminary data.</text>
</comment>
<dbReference type="PRINTS" id="PR00449">
    <property type="entry name" value="RASTRNSFRMNG"/>
</dbReference>
<dbReference type="Proteomes" id="UP000298030">
    <property type="component" value="Unassembled WGS sequence"/>
</dbReference>
<dbReference type="GO" id="GO:0016020">
    <property type="term" value="C:membrane"/>
    <property type="evidence" value="ECO:0007669"/>
    <property type="project" value="UniProtKB-SubCell"/>
</dbReference>
<evidence type="ECO:0000256" key="2">
    <source>
        <dbReference type="ARBA" id="ARBA00022481"/>
    </source>
</evidence>
<dbReference type="GO" id="GO:0007264">
    <property type="term" value="P:small GTPase-mediated signal transduction"/>
    <property type="evidence" value="ECO:0007669"/>
    <property type="project" value="InterPro"/>
</dbReference>
<dbReference type="PANTHER" id="PTHR24072">
    <property type="entry name" value="RHO FAMILY GTPASE"/>
    <property type="match status" value="1"/>
</dbReference>
<keyword evidence="5" id="KW-0472">Membrane</keyword>
<gene>
    <name evidence="6" type="ORF">FA13DRAFT_752598</name>
</gene>
<reference evidence="6 7" key="1">
    <citation type="journal article" date="2019" name="Nat. Ecol. Evol.">
        <title>Megaphylogeny resolves global patterns of mushroom evolution.</title>
        <authorList>
            <person name="Varga T."/>
            <person name="Krizsan K."/>
            <person name="Foldi C."/>
            <person name="Dima B."/>
            <person name="Sanchez-Garcia M."/>
            <person name="Sanchez-Ramirez S."/>
            <person name="Szollosi G.J."/>
            <person name="Szarkandi J.G."/>
            <person name="Papp V."/>
            <person name="Albert L."/>
            <person name="Andreopoulos W."/>
            <person name="Angelini C."/>
            <person name="Antonin V."/>
            <person name="Barry K.W."/>
            <person name="Bougher N.L."/>
            <person name="Buchanan P."/>
            <person name="Buyck B."/>
            <person name="Bense V."/>
            <person name="Catcheside P."/>
            <person name="Chovatia M."/>
            <person name="Cooper J."/>
            <person name="Damon W."/>
            <person name="Desjardin D."/>
            <person name="Finy P."/>
            <person name="Geml J."/>
            <person name="Haridas S."/>
            <person name="Hughes K."/>
            <person name="Justo A."/>
            <person name="Karasinski D."/>
            <person name="Kautmanova I."/>
            <person name="Kiss B."/>
            <person name="Kocsube S."/>
            <person name="Kotiranta H."/>
            <person name="LaButti K.M."/>
            <person name="Lechner B.E."/>
            <person name="Liimatainen K."/>
            <person name="Lipzen A."/>
            <person name="Lukacs Z."/>
            <person name="Mihaltcheva S."/>
            <person name="Morgado L.N."/>
            <person name="Niskanen T."/>
            <person name="Noordeloos M.E."/>
            <person name="Ohm R.A."/>
            <person name="Ortiz-Santana B."/>
            <person name="Ovrebo C."/>
            <person name="Racz N."/>
            <person name="Riley R."/>
            <person name="Savchenko A."/>
            <person name="Shiryaev A."/>
            <person name="Soop K."/>
            <person name="Spirin V."/>
            <person name="Szebenyi C."/>
            <person name="Tomsovsky M."/>
            <person name="Tulloss R.E."/>
            <person name="Uehling J."/>
            <person name="Grigoriev I.V."/>
            <person name="Vagvolgyi C."/>
            <person name="Papp T."/>
            <person name="Martin F.M."/>
            <person name="Miettinen O."/>
            <person name="Hibbett D.S."/>
            <person name="Nagy L.G."/>
        </authorList>
    </citation>
    <scope>NUCLEOTIDE SEQUENCE [LARGE SCALE GENOMIC DNA]</scope>
    <source>
        <strain evidence="6 7">FP101781</strain>
    </source>
</reference>
<dbReference type="EMBL" id="QPFP01000003">
    <property type="protein sequence ID" value="TEB38467.1"/>
    <property type="molecule type" value="Genomic_DNA"/>
</dbReference>
<dbReference type="PROSITE" id="PS51419">
    <property type="entry name" value="RAB"/>
    <property type="match status" value="1"/>
</dbReference>
<dbReference type="InterPro" id="IPR005225">
    <property type="entry name" value="Small_GTP-bd"/>
</dbReference>
<evidence type="ECO:0000256" key="3">
    <source>
        <dbReference type="ARBA" id="ARBA00022741"/>
    </source>
</evidence>